<dbReference type="SUPFAM" id="SSF55753">
    <property type="entry name" value="Actin depolymerizing proteins"/>
    <property type="match status" value="2"/>
</dbReference>
<evidence type="ECO:0000256" key="11">
    <source>
        <dbReference type="SAM" id="MobiDB-lite"/>
    </source>
</evidence>
<dbReference type="GO" id="GO:0005938">
    <property type="term" value="C:cell cortex"/>
    <property type="evidence" value="ECO:0007669"/>
    <property type="project" value="UniProtKB-SubCell"/>
</dbReference>
<feature type="compositionally biased region" description="Basic and acidic residues" evidence="11">
    <location>
        <begin position="308"/>
        <end position="319"/>
    </location>
</feature>
<evidence type="ECO:0000256" key="7">
    <source>
        <dbReference type="ARBA" id="ARBA00023212"/>
    </source>
</evidence>
<evidence type="ECO:0000256" key="5">
    <source>
        <dbReference type="ARBA" id="ARBA00022737"/>
    </source>
</evidence>
<comment type="function">
    <text evidence="9">Actin-binding protein involved in motile and morphological processes. Inhibits actin polymerization, likely by sequestering G-actin.</text>
</comment>
<feature type="region of interest" description="Disordered" evidence="11">
    <location>
        <begin position="304"/>
        <end position="329"/>
    </location>
</feature>
<dbReference type="PROSITE" id="PS51263">
    <property type="entry name" value="ADF_H"/>
    <property type="match status" value="2"/>
</dbReference>
<evidence type="ECO:0000256" key="4">
    <source>
        <dbReference type="ARBA" id="ARBA00022490"/>
    </source>
</evidence>
<sequence length="329" mass="36529">MQSGISVSQELHDAFNELVSSPTQRGLIATIEAESIKPIHVLPATSPEFFSDLDSLTSQLSDKQAAYIVVRRYQNAPDGYVAVTYVPDSAPVRQKMLFASTRLTLVRELGTERFRDTLFATELKELSREGWEKHDASGALKAPLTEEEETLKGVREAEAEARGGTEGRRLETGGKLGMAISDDASSALASLKEEVGGKLVQLRIDTRNESIELVRTSNTDPSGLASEISTAEPRYSLYRYTNDLEGSERSPLLFIYTCPDGQKVRDRMMYAGFKNGFLTALKNEHGLEVVKKFEVTSPSEITVSTLEDEFRPKQEEKQGFSRPKRPGKR</sequence>
<comment type="caution">
    <text evidence="13">The sequence shown here is derived from an EMBL/GenBank/DDBJ whole genome shotgun (WGS) entry which is preliminary data.</text>
</comment>
<evidence type="ECO:0000256" key="2">
    <source>
        <dbReference type="ARBA" id="ARBA00004544"/>
    </source>
</evidence>
<dbReference type="AlphaFoldDB" id="A0AA43TV38"/>
<keyword evidence="14" id="KW-1185">Reference proteome</keyword>
<comment type="similarity">
    <text evidence="3">Belongs to the actin-binding proteins ADF family. Twinfilin subfamily.</text>
</comment>
<dbReference type="GO" id="GO:0005884">
    <property type="term" value="C:actin filament"/>
    <property type="evidence" value="ECO:0007669"/>
    <property type="project" value="TreeGrafter"/>
</dbReference>
<feature type="domain" description="ADF-H" evidence="12">
    <location>
        <begin position="177"/>
        <end position="311"/>
    </location>
</feature>
<dbReference type="Pfam" id="PF00241">
    <property type="entry name" value="Cofilin_ADF"/>
    <property type="match status" value="2"/>
</dbReference>
<dbReference type="SMART" id="SM00102">
    <property type="entry name" value="ADF"/>
    <property type="match status" value="2"/>
</dbReference>
<feature type="region of interest" description="Disordered" evidence="11">
    <location>
        <begin position="132"/>
        <end position="173"/>
    </location>
</feature>
<dbReference type="EMBL" id="JAPUFD010000008">
    <property type="protein sequence ID" value="MDI1488939.1"/>
    <property type="molecule type" value="Genomic_DNA"/>
</dbReference>
<evidence type="ECO:0000256" key="9">
    <source>
        <dbReference type="ARBA" id="ARBA00056419"/>
    </source>
</evidence>
<comment type="subunit">
    <text evidence="8">Interacts with G-actin; ADP-actin form.</text>
</comment>
<evidence type="ECO:0000256" key="6">
    <source>
        <dbReference type="ARBA" id="ARBA00023203"/>
    </source>
</evidence>
<dbReference type="PANTHER" id="PTHR13759:SF1">
    <property type="entry name" value="TWINFILIN"/>
    <property type="match status" value="1"/>
</dbReference>
<evidence type="ECO:0000259" key="12">
    <source>
        <dbReference type="PROSITE" id="PS51263"/>
    </source>
</evidence>
<keyword evidence="5" id="KW-0677">Repeat</keyword>
<dbReference type="GO" id="GO:0003785">
    <property type="term" value="F:actin monomer binding"/>
    <property type="evidence" value="ECO:0007669"/>
    <property type="project" value="TreeGrafter"/>
</dbReference>
<evidence type="ECO:0000256" key="10">
    <source>
        <dbReference type="ARBA" id="ARBA00069496"/>
    </source>
</evidence>
<keyword evidence="7" id="KW-0206">Cytoskeleton</keyword>
<keyword evidence="4" id="KW-0963">Cytoplasm</keyword>
<dbReference type="InterPro" id="IPR029006">
    <property type="entry name" value="ADF-H/Gelsolin-like_dom_sf"/>
</dbReference>
<keyword evidence="6" id="KW-0009">Actin-binding</keyword>
<dbReference type="InterPro" id="IPR028458">
    <property type="entry name" value="Twinfilin"/>
</dbReference>
<dbReference type="Gene3D" id="3.40.20.10">
    <property type="entry name" value="Severin"/>
    <property type="match status" value="2"/>
</dbReference>
<reference evidence="13" key="1">
    <citation type="journal article" date="2023" name="Genome Biol. Evol.">
        <title>First Whole Genome Sequence and Flow Cytometry Genome Size Data for the Lichen-Forming Fungus Ramalina farinacea (Ascomycota).</title>
        <authorList>
            <person name="Llewellyn T."/>
            <person name="Mian S."/>
            <person name="Hill R."/>
            <person name="Leitch I.J."/>
            <person name="Gaya E."/>
        </authorList>
    </citation>
    <scope>NUCLEOTIDE SEQUENCE</scope>
    <source>
        <strain evidence="13">LIQ254RAFAR</strain>
    </source>
</reference>
<dbReference type="GO" id="GO:0030042">
    <property type="term" value="P:actin filament depolymerization"/>
    <property type="evidence" value="ECO:0007669"/>
    <property type="project" value="TreeGrafter"/>
</dbReference>
<evidence type="ECO:0000256" key="1">
    <source>
        <dbReference type="ARBA" id="ARBA00004245"/>
    </source>
</evidence>
<dbReference type="FunFam" id="3.40.20.10:FF:000007">
    <property type="entry name" value="Twinfilin-1 isoform 1"/>
    <property type="match status" value="1"/>
</dbReference>
<dbReference type="InterPro" id="IPR002108">
    <property type="entry name" value="ADF-H"/>
</dbReference>
<dbReference type="GO" id="GO:0051016">
    <property type="term" value="P:barbed-end actin filament capping"/>
    <property type="evidence" value="ECO:0007669"/>
    <property type="project" value="TreeGrafter"/>
</dbReference>
<gene>
    <name evidence="13" type="primary">TWF1</name>
    <name evidence="13" type="ORF">OHK93_008216</name>
</gene>
<dbReference type="Proteomes" id="UP001161017">
    <property type="component" value="Unassembled WGS sequence"/>
</dbReference>
<proteinExistence type="inferred from homology"/>
<dbReference type="GO" id="GO:0051015">
    <property type="term" value="F:actin filament binding"/>
    <property type="evidence" value="ECO:0007669"/>
    <property type="project" value="TreeGrafter"/>
</dbReference>
<evidence type="ECO:0000313" key="13">
    <source>
        <dbReference type="EMBL" id="MDI1488939.1"/>
    </source>
</evidence>
<feature type="domain" description="ADF-H" evidence="12">
    <location>
        <begin position="4"/>
        <end position="136"/>
    </location>
</feature>
<evidence type="ECO:0000313" key="14">
    <source>
        <dbReference type="Proteomes" id="UP001161017"/>
    </source>
</evidence>
<comment type="subcellular location">
    <subcellularLocation>
        <location evidence="2">Cytoplasm</location>
        <location evidence="2">Cell cortex</location>
    </subcellularLocation>
    <subcellularLocation>
        <location evidence="1">Cytoplasm</location>
        <location evidence="1">Cytoskeleton</location>
    </subcellularLocation>
</comment>
<dbReference type="CDD" id="cd11284">
    <property type="entry name" value="ADF_Twf-C_like"/>
    <property type="match status" value="1"/>
</dbReference>
<dbReference type="PANTHER" id="PTHR13759">
    <property type="entry name" value="TWINFILIN"/>
    <property type="match status" value="1"/>
</dbReference>
<feature type="compositionally biased region" description="Basic and acidic residues" evidence="11">
    <location>
        <begin position="150"/>
        <end position="172"/>
    </location>
</feature>
<accession>A0AA43TV38</accession>
<dbReference type="CDD" id="cd11285">
    <property type="entry name" value="ADF_Twf-N_like"/>
    <property type="match status" value="1"/>
</dbReference>
<dbReference type="FunFam" id="3.40.20.10:FF:000042">
    <property type="entry name" value="Actin depolymerizing protein"/>
    <property type="match status" value="1"/>
</dbReference>
<name>A0AA43TV38_9LECA</name>
<protein>
    <recommendedName>
        <fullName evidence="10">Twinfilin</fullName>
    </recommendedName>
</protein>
<organism evidence="13 14">
    <name type="scientific">Ramalina farinacea</name>
    <dbReference type="NCBI Taxonomy" id="258253"/>
    <lineage>
        <taxon>Eukaryota</taxon>
        <taxon>Fungi</taxon>
        <taxon>Dikarya</taxon>
        <taxon>Ascomycota</taxon>
        <taxon>Pezizomycotina</taxon>
        <taxon>Lecanoromycetes</taxon>
        <taxon>OSLEUM clade</taxon>
        <taxon>Lecanoromycetidae</taxon>
        <taxon>Lecanorales</taxon>
        <taxon>Lecanorineae</taxon>
        <taxon>Ramalinaceae</taxon>
        <taxon>Ramalina</taxon>
    </lineage>
</organism>
<evidence type="ECO:0000256" key="3">
    <source>
        <dbReference type="ARBA" id="ARBA00009557"/>
    </source>
</evidence>
<evidence type="ECO:0000256" key="8">
    <source>
        <dbReference type="ARBA" id="ARBA00038532"/>
    </source>
</evidence>